<organism evidence="4 5">
    <name type="scientific">Erythroxylum novogranatense</name>
    <dbReference type="NCBI Taxonomy" id="1862640"/>
    <lineage>
        <taxon>Eukaryota</taxon>
        <taxon>Viridiplantae</taxon>
        <taxon>Streptophyta</taxon>
        <taxon>Embryophyta</taxon>
        <taxon>Tracheophyta</taxon>
        <taxon>Spermatophyta</taxon>
        <taxon>Magnoliopsida</taxon>
        <taxon>eudicotyledons</taxon>
        <taxon>Gunneridae</taxon>
        <taxon>Pentapetalae</taxon>
        <taxon>rosids</taxon>
        <taxon>fabids</taxon>
        <taxon>Malpighiales</taxon>
        <taxon>Erythroxylaceae</taxon>
        <taxon>Erythroxylum</taxon>
    </lineage>
</organism>
<dbReference type="EMBL" id="JAIWQS010000005">
    <property type="protein sequence ID" value="KAJ8763397.1"/>
    <property type="molecule type" value="Genomic_DNA"/>
</dbReference>
<feature type="compositionally biased region" description="Basic residues" evidence="2">
    <location>
        <begin position="183"/>
        <end position="197"/>
    </location>
</feature>
<dbReference type="GO" id="GO:0008270">
    <property type="term" value="F:zinc ion binding"/>
    <property type="evidence" value="ECO:0007669"/>
    <property type="project" value="UniProtKB-KW"/>
</dbReference>
<evidence type="ECO:0000256" key="1">
    <source>
        <dbReference type="PROSITE-ProRule" id="PRU00047"/>
    </source>
</evidence>
<dbReference type="Pfam" id="PF00098">
    <property type="entry name" value="zf-CCHC"/>
    <property type="match status" value="1"/>
</dbReference>
<feature type="region of interest" description="Disordered" evidence="2">
    <location>
        <begin position="178"/>
        <end position="208"/>
    </location>
</feature>
<gene>
    <name evidence="4" type="ORF">K2173_002280</name>
</gene>
<dbReference type="Gene3D" id="4.10.60.10">
    <property type="entry name" value="Zinc finger, CCHC-type"/>
    <property type="match status" value="1"/>
</dbReference>
<dbReference type="InterPro" id="IPR036875">
    <property type="entry name" value="Znf_CCHC_sf"/>
</dbReference>
<reference evidence="4 5" key="1">
    <citation type="submission" date="2021-09" db="EMBL/GenBank/DDBJ databases">
        <title>Genomic insights and catalytic innovation underlie evolution of tropane alkaloids biosynthesis.</title>
        <authorList>
            <person name="Wang Y.-J."/>
            <person name="Tian T."/>
            <person name="Huang J.-P."/>
            <person name="Huang S.-X."/>
        </authorList>
    </citation>
    <scope>NUCLEOTIDE SEQUENCE [LARGE SCALE GENOMIC DNA]</scope>
    <source>
        <strain evidence="4">KIB-2018</strain>
        <tissue evidence="4">Leaf</tissue>
    </source>
</reference>
<dbReference type="AlphaFoldDB" id="A0AAV8T9P7"/>
<dbReference type="GO" id="GO:0003676">
    <property type="term" value="F:nucleic acid binding"/>
    <property type="evidence" value="ECO:0007669"/>
    <property type="project" value="InterPro"/>
</dbReference>
<feature type="domain" description="CCHC-type" evidence="3">
    <location>
        <begin position="220"/>
        <end position="234"/>
    </location>
</feature>
<keyword evidence="1" id="KW-0862">Zinc</keyword>
<accession>A0AAV8T9P7</accession>
<proteinExistence type="predicted"/>
<keyword evidence="1" id="KW-0479">Metal-binding</keyword>
<evidence type="ECO:0000313" key="4">
    <source>
        <dbReference type="EMBL" id="KAJ8763397.1"/>
    </source>
</evidence>
<sequence>MSTNLSLRSIMDANKLTGPNFTAWLHNLKIVLRQEEKLYILDTELPPEPTQDGANKDWVYYQRHVDENAQVICVMLASMAPELQRALFQCRMAPGSSVELHVLQMIGYIEKLGQLGYDLHLESSIDLVLQSLTPSFSQFIINFHMNIEEVSLVELLNMLKAAERCLKKESSSAFIVGSSSSKNKGKTLKKKKKKNKNQKISAEVEKPEDGVKKKNVKGTCFHCDEAGHWKRNCKAYLASLEEKKLSVTSTSGLFMIEINLSTYVSQS</sequence>
<evidence type="ECO:0000256" key="2">
    <source>
        <dbReference type="SAM" id="MobiDB-lite"/>
    </source>
</evidence>
<dbReference type="SUPFAM" id="SSF57756">
    <property type="entry name" value="Retrovirus zinc finger-like domains"/>
    <property type="match status" value="1"/>
</dbReference>
<dbReference type="PROSITE" id="PS50158">
    <property type="entry name" value="ZF_CCHC"/>
    <property type="match status" value="1"/>
</dbReference>
<keyword evidence="5" id="KW-1185">Reference proteome</keyword>
<evidence type="ECO:0000313" key="5">
    <source>
        <dbReference type="Proteomes" id="UP001159364"/>
    </source>
</evidence>
<keyword evidence="1" id="KW-0863">Zinc-finger</keyword>
<comment type="caution">
    <text evidence="4">The sequence shown here is derived from an EMBL/GenBank/DDBJ whole genome shotgun (WGS) entry which is preliminary data.</text>
</comment>
<dbReference type="Proteomes" id="UP001159364">
    <property type="component" value="Linkage Group LG05"/>
</dbReference>
<dbReference type="InterPro" id="IPR001878">
    <property type="entry name" value="Znf_CCHC"/>
</dbReference>
<evidence type="ECO:0000259" key="3">
    <source>
        <dbReference type="PROSITE" id="PS50158"/>
    </source>
</evidence>
<protein>
    <recommendedName>
        <fullName evidence="3">CCHC-type domain-containing protein</fullName>
    </recommendedName>
</protein>
<name>A0AAV8T9P7_9ROSI</name>
<dbReference type="SMART" id="SM00343">
    <property type="entry name" value="ZnF_C2HC"/>
    <property type="match status" value="1"/>
</dbReference>